<dbReference type="InterPro" id="IPR058581">
    <property type="entry name" value="TM_HPP"/>
</dbReference>
<dbReference type="Proteomes" id="UP000295717">
    <property type="component" value="Unassembled WGS sequence"/>
</dbReference>
<evidence type="ECO:0000313" key="3">
    <source>
        <dbReference type="EMBL" id="TCT19156.1"/>
    </source>
</evidence>
<keyword evidence="1" id="KW-0472">Membrane</keyword>
<feature type="transmembrane region" description="Helical" evidence="1">
    <location>
        <begin position="174"/>
        <end position="197"/>
    </location>
</feature>
<gene>
    <name evidence="3" type="ORF">EDC35_10934</name>
</gene>
<keyword evidence="1" id="KW-1133">Transmembrane helix</keyword>
<feature type="transmembrane region" description="Helical" evidence="1">
    <location>
        <begin position="109"/>
        <end position="128"/>
    </location>
</feature>
<evidence type="ECO:0000259" key="2">
    <source>
        <dbReference type="Pfam" id="PF04982"/>
    </source>
</evidence>
<keyword evidence="1" id="KW-0812">Transmembrane</keyword>
<evidence type="ECO:0000256" key="1">
    <source>
        <dbReference type="SAM" id="Phobius"/>
    </source>
</evidence>
<dbReference type="AlphaFoldDB" id="A0A4R3MUJ1"/>
<name>A0A4R3MUJ1_9GAMM</name>
<sequence>MTKHPSRESSEQPSAQDDLAEIALTDDDILEAMREIPGYLDITTMDFRAVYRLAHRHAIDRLFSGIAAVAWLNQWFFVGTDLTLAIGSLGASAVLVFGAVRSPLAQPRNLIGGHVLSALVGVTCWQWLGDEPWLAQSVAVATAIALMHLTRTLHPPGGATALIAVIGSEQVHAMGYLFVLLPATLGPLVLLIVALLFNNLPAARRYPEFWL</sequence>
<dbReference type="EMBL" id="SMAO01000009">
    <property type="protein sequence ID" value="TCT19156.1"/>
    <property type="molecule type" value="Genomic_DNA"/>
</dbReference>
<dbReference type="RefSeq" id="WP_243651706.1">
    <property type="nucleotide sequence ID" value="NZ_SMAO01000009.1"/>
</dbReference>
<protein>
    <submittedName>
        <fullName evidence="3">HPP family protein</fullName>
    </submittedName>
</protein>
<keyword evidence="4" id="KW-1185">Reference proteome</keyword>
<dbReference type="Pfam" id="PF04982">
    <property type="entry name" value="TM_HPP"/>
    <property type="match status" value="1"/>
</dbReference>
<dbReference type="PANTHER" id="PTHR33741:SF5">
    <property type="entry name" value="TRANSMEMBRANE PROTEIN DDB_G0269096-RELATED"/>
    <property type="match status" value="1"/>
</dbReference>
<dbReference type="PANTHER" id="PTHR33741">
    <property type="entry name" value="TRANSMEMBRANE PROTEIN DDB_G0269096-RELATED"/>
    <property type="match status" value="1"/>
</dbReference>
<feature type="domain" description="HPP transmembrane region" evidence="2">
    <location>
        <begin position="63"/>
        <end position="207"/>
    </location>
</feature>
<reference evidence="3 4" key="1">
    <citation type="submission" date="2019-03" db="EMBL/GenBank/DDBJ databases">
        <title>Genomic Encyclopedia of Type Strains, Phase IV (KMG-IV): sequencing the most valuable type-strain genomes for metagenomic binning, comparative biology and taxonomic classification.</title>
        <authorList>
            <person name="Goeker M."/>
        </authorList>
    </citation>
    <scope>NUCLEOTIDE SEQUENCE [LARGE SCALE GENOMIC DNA]</scope>
    <source>
        <strain evidence="3 4">DSM 13587</strain>
    </source>
</reference>
<organism evidence="3 4">
    <name type="scientific">Thiobaca trueperi</name>
    <dbReference type="NCBI Taxonomy" id="127458"/>
    <lineage>
        <taxon>Bacteria</taxon>
        <taxon>Pseudomonadati</taxon>
        <taxon>Pseudomonadota</taxon>
        <taxon>Gammaproteobacteria</taxon>
        <taxon>Chromatiales</taxon>
        <taxon>Chromatiaceae</taxon>
        <taxon>Thiobaca</taxon>
    </lineage>
</organism>
<feature type="transmembrane region" description="Helical" evidence="1">
    <location>
        <begin position="82"/>
        <end position="100"/>
    </location>
</feature>
<evidence type="ECO:0000313" key="4">
    <source>
        <dbReference type="Proteomes" id="UP000295717"/>
    </source>
</evidence>
<comment type="caution">
    <text evidence="3">The sequence shown here is derived from an EMBL/GenBank/DDBJ whole genome shotgun (WGS) entry which is preliminary data.</text>
</comment>
<accession>A0A4R3MUJ1</accession>
<proteinExistence type="predicted"/>
<dbReference type="InterPro" id="IPR007065">
    <property type="entry name" value="HPP"/>
</dbReference>